<dbReference type="Proteomes" id="UP000540191">
    <property type="component" value="Unassembled WGS sequence"/>
</dbReference>
<dbReference type="EMBL" id="JACHNA010000001">
    <property type="protein sequence ID" value="MBB4734963.1"/>
    <property type="molecule type" value="Genomic_DNA"/>
</dbReference>
<keyword evidence="1" id="KW-0812">Transmembrane</keyword>
<feature type="transmembrane region" description="Helical" evidence="1">
    <location>
        <begin position="335"/>
        <end position="360"/>
    </location>
</feature>
<feature type="transmembrane region" description="Helical" evidence="1">
    <location>
        <begin position="61"/>
        <end position="82"/>
    </location>
</feature>
<feature type="transmembrane region" description="Helical" evidence="1">
    <location>
        <begin position="310"/>
        <end position="329"/>
    </location>
</feature>
<keyword evidence="3" id="KW-1185">Reference proteome</keyword>
<dbReference type="AlphaFoldDB" id="A0A7W7GMP3"/>
<sequence>MRTVATLIRLRWALTVNSWRKSTATLVLSILGALYFGGLALMVVVSLLLGLPGVDHGVRAAVTIGAASGVVLAWAVLPPVLTGVDATLDPRSFQMFPLRRVPLVTGLAVGALTTPIGVCTLLVLLGVAASWWDVPGALPVALVGAGVTAVTAVCLGYGLTGLLSAYTGQRRVREVISLVLFVPLMLGGILISQAVESLAQIASVLPAVAEALAWTPLGAGLGAGSAAAGGSFGLAAVRLLVALGWCAGAVWLWTLALRRIVEPVTVVGARTRPAGVSESRPLRWLGRPAAGPVTAIAARCQVYWLKDPRYSASLVALPLLAVMMVWFSQSAAGPGAMLLFFLPPLVAWSLGFAISADIAYDNTAFHLHMVSAVAGVHDRAGRALAVAPGGVSATVLTSLFAAGLADAWHHLPALLGLSLGTFAVMLGLASFVSARFVYPVQKPGESPFATPQGSMMRTALVQVATMAVSALLTLPMLGLAVAYAVTQAAWLGWATGVFCLLWGAAALWLGIRLGGRWLDRCQAETFQAVQSF</sequence>
<feature type="transmembrane region" description="Helical" evidence="1">
    <location>
        <begin position="459"/>
        <end position="484"/>
    </location>
</feature>
<feature type="transmembrane region" description="Helical" evidence="1">
    <location>
        <begin position="103"/>
        <end position="132"/>
    </location>
</feature>
<feature type="transmembrane region" description="Helical" evidence="1">
    <location>
        <begin position="490"/>
        <end position="511"/>
    </location>
</feature>
<feature type="transmembrane region" description="Helical" evidence="1">
    <location>
        <begin position="411"/>
        <end position="438"/>
    </location>
</feature>
<keyword evidence="1" id="KW-0472">Membrane</keyword>
<proteinExistence type="predicted"/>
<comment type="caution">
    <text evidence="2">The sequence shown here is derived from an EMBL/GenBank/DDBJ whole genome shotgun (WGS) entry which is preliminary data.</text>
</comment>
<evidence type="ECO:0000313" key="2">
    <source>
        <dbReference type="EMBL" id="MBB4734963.1"/>
    </source>
</evidence>
<accession>A0A7W7GMP3</accession>
<protein>
    <submittedName>
        <fullName evidence="2">ABC-2 type transport system permease protein</fullName>
    </submittedName>
</protein>
<evidence type="ECO:0000256" key="1">
    <source>
        <dbReference type="SAM" id="Phobius"/>
    </source>
</evidence>
<gene>
    <name evidence="2" type="ORF">HDA30_000471</name>
</gene>
<feature type="transmembrane region" description="Helical" evidence="1">
    <location>
        <begin position="381"/>
        <end position="405"/>
    </location>
</feature>
<feature type="transmembrane region" description="Helical" evidence="1">
    <location>
        <begin position="138"/>
        <end position="163"/>
    </location>
</feature>
<evidence type="ECO:0000313" key="3">
    <source>
        <dbReference type="Proteomes" id="UP000540191"/>
    </source>
</evidence>
<name>A0A7W7GMP3_9MICC</name>
<organism evidence="2 3">
    <name type="scientific">Micrococcus cohnii</name>
    <dbReference type="NCBI Taxonomy" id="993416"/>
    <lineage>
        <taxon>Bacteria</taxon>
        <taxon>Bacillati</taxon>
        <taxon>Actinomycetota</taxon>
        <taxon>Actinomycetes</taxon>
        <taxon>Micrococcales</taxon>
        <taxon>Micrococcaceae</taxon>
        <taxon>Micrococcus</taxon>
    </lineage>
</organism>
<keyword evidence="1" id="KW-1133">Transmembrane helix</keyword>
<feature type="transmembrane region" description="Helical" evidence="1">
    <location>
        <begin position="232"/>
        <end position="253"/>
    </location>
</feature>
<reference evidence="2 3" key="1">
    <citation type="submission" date="2020-08" db="EMBL/GenBank/DDBJ databases">
        <title>Sequencing the genomes of 1000 actinobacteria strains.</title>
        <authorList>
            <person name="Klenk H.-P."/>
        </authorList>
    </citation>
    <scope>NUCLEOTIDE SEQUENCE [LARGE SCALE GENOMIC DNA]</scope>
    <source>
        <strain evidence="2 3">DSM 23974</strain>
    </source>
</reference>
<feature type="transmembrane region" description="Helical" evidence="1">
    <location>
        <begin position="26"/>
        <end position="49"/>
    </location>
</feature>
<feature type="transmembrane region" description="Helical" evidence="1">
    <location>
        <begin position="175"/>
        <end position="195"/>
    </location>
</feature>
<dbReference type="RefSeq" id="WP_184241001.1">
    <property type="nucleotide sequence ID" value="NZ_JACHNA010000001.1"/>
</dbReference>